<accession>A0ABU9W7I1</accession>
<protein>
    <submittedName>
        <fullName evidence="4">Excalibur calcium-binding domain-containing protein</fullName>
    </submittedName>
</protein>
<dbReference type="InterPro" id="IPR008613">
    <property type="entry name" value="Excalibur_Ca-bd_domain"/>
</dbReference>
<dbReference type="PANTHER" id="PTHR18849">
    <property type="entry name" value="LEUCINE RICH REPEAT PROTEIN"/>
    <property type="match status" value="1"/>
</dbReference>
<keyword evidence="1" id="KW-0433">Leucine-rich repeat</keyword>
<organism evidence="4 5">
    <name type="scientific">Leifsonia stereocauli</name>
    <dbReference type="NCBI Taxonomy" id="3134136"/>
    <lineage>
        <taxon>Bacteria</taxon>
        <taxon>Bacillati</taxon>
        <taxon>Actinomycetota</taxon>
        <taxon>Actinomycetes</taxon>
        <taxon>Micrococcales</taxon>
        <taxon>Microbacteriaceae</taxon>
        <taxon>Leifsonia</taxon>
    </lineage>
</organism>
<evidence type="ECO:0000256" key="1">
    <source>
        <dbReference type="ARBA" id="ARBA00022614"/>
    </source>
</evidence>
<evidence type="ECO:0000256" key="2">
    <source>
        <dbReference type="ARBA" id="ARBA00022737"/>
    </source>
</evidence>
<keyword evidence="5" id="KW-1185">Reference proteome</keyword>
<name>A0ABU9W7I1_9MICO</name>
<feature type="domain" description="Excalibur calcium-binding" evidence="3">
    <location>
        <begin position="893"/>
        <end position="952"/>
    </location>
</feature>
<dbReference type="EMBL" id="JBCLVG010000003">
    <property type="protein sequence ID" value="MEN1947964.1"/>
    <property type="molecule type" value="Genomic_DNA"/>
</dbReference>
<dbReference type="PANTHER" id="PTHR18849:SF0">
    <property type="entry name" value="CILIA- AND FLAGELLA-ASSOCIATED PROTEIN 410-RELATED"/>
    <property type="match status" value="1"/>
</dbReference>
<dbReference type="Pfam" id="PF05901">
    <property type="entry name" value="Excalibur"/>
    <property type="match status" value="1"/>
</dbReference>
<dbReference type="InterPro" id="IPR032675">
    <property type="entry name" value="LRR_dom_sf"/>
</dbReference>
<dbReference type="Gene3D" id="3.80.10.10">
    <property type="entry name" value="Ribonuclease Inhibitor"/>
    <property type="match status" value="1"/>
</dbReference>
<dbReference type="SMART" id="SM00894">
    <property type="entry name" value="Excalibur"/>
    <property type="match status" value="1"/>
</dbReference>
<evidence type="ECO:0000313" key="5">
    <source>
        <dbReference type="Proteomes" id="UP001425155"/>
    </source>
</evidence>
<reference evidence="4 5" key="1">
    <citation type="submission" date="2024-03" db="EMBL/GenBank/DDBJ databases">
        <title>YIM 134122 draft genome.</title>
        <authorList>
            <person name="Zuo S."/>
            <person name="Xiong L."/>
        </authorList>
    </citation>
    <scope>NUCLEOTIDE SEQUENCE [LARGE SCALE GENOMIC DNA]</scope>
    <source>
        <strain evidence="4 5">YIM 134122</strain>
    </source>
</reference>
<dbReference type="Proteomes" id="UP001425155">
    <property type="component" value="Unassembled WGS sequence"/>
</dbReference>
<proteinExistence type="predicted"/>
<dbReference type="RefSeq" id="WP_342115743.1">
    <property type="nucleotide sequence ID" value="NZ_JBCAUN010000003.1"/>
</dbReference>
<dbReference type="Gene3D" id="2.60.40.2700">
    <property type="match status" value="7"/>
</dbReference>
<keyword evidence="2" id="KW-0677">Repeat</keyword>
<comment type="caution">
    <text evidence="4">The sequence shown here is derived from an EMBL/GenBank/DDBJ whole genome shotgun (WGS) entry which is preliminary data.</text>
</comment>
<sequence>MPTSRPTPGLRRRPSRTLAAAAILIGALVASTIPAGVAVASTDIVAVPDAALAACINDALGAEADAPVERADLAALTGLACESRGIASLTGLQAATGLIALALSDNAVTDLTPLADLADLRYLHLDFNQVADAAPLAGLQGVRQIDLSVNRVSDAHAFAGLTALIDLRLDSNALSDASPLAGLSGTTISLADQRVVAADANAYHPALLPSIIGLDGQPVAVDVDPASAVAGTLDAENVIWGAPGLGTLVWAAEGGAPFSGTVEQTVQDALGPVTPPVITGTPKFGYTLSISAVPTEPGTTASYQWARDGVDVAGRVGPDYEVGLSDIDAMITVTVTLSRSSLASVSATSGEVGPVESENMLSQTPQIVGSAKVGNTLTATHAQWTPASAVITYRWYRGSIAIPGATGSSYAVTNDDAGERLKVVATGVLPGYTTLERESPSTEFIGGGVFVAPTPTVAGSPTPGSTLAANPGTWLPGGASFSYQWLRNGVSIPGATGPTYVPVAADVGTAVVVRVSGSKSYLATLQKLSAPVSIRLALAATPIPVIKGTRSVGQTLTAVPGVWSPAPVALGYQWRRNGVAIAAATASTYRLVTADAGTSVTVVVTGARTGYLAVARTSAVAVIERQLVGATPTVVGVKRVGQTLTGSTGAWAPSPIALSYQWKRNGTAIAGATSTSYKLVTADAGTAVTFVVTGRKSGYTSLVKSSASATIERVLSSAPVPTLTGVARVGSTLTVRAGTWSPAPVTLGYQWKRAGVPIAGATKPGYVLAAADLGKVVTVTVTGRKAGYTTVAKTSAAKTIASGAFVAAPTPAVSGAATAGSILRASPGTWSPAASLKYQWLRNGSAIAGATMSTYRVLGNDVDRSISVRVTGSRTAYATVAKTSGAVKVAPTAYANCTALNAVYPYGVAKTGVRFDVVSGRNTAISPSTFLSTSLYSLNTKSDRDKDGIACERH</sequence>
<evidence type="ECO:0000259" key="3">
    <source>
        <dbReference type="SMART" id="SM00894"/>
    </source>
</evidence>
<gene>
    <name evidence="4" type="ORF">WJX64_15505</name>
</gene>
<dbReference type="SUPFAM" id="SSF52058">
    <property type="entry name" value="L domain-like"/>
    <property type="match status" value="1"/>
</dbReference>
<evidence type="ECO:0000313" key="4">
    <source>
        <dbReference type="EMBL" id="MEN1947964.1"/>
    </source>
</evidence>